<dbReference type="STRING" id="1590841.A0A2R6PU50"/>
<sequence>MAFFSKAGNILRQTVSKHVSSEIYGSNPSVFQLIRFMSSSKVFVGGLSYNTDEMSLTEVFNKYGEVIEARVILDRETGRSRGFGFVTYTSDEEASAAIQALDGQDLHGRRVKVNYANERPPRAGGFGGGGYGGGGYGGGYGASSFGGGGGGGNYGGSGGYGGADNSGGGSSYGNYGGGGGGGYGGNHYGSGGSSDSYGGGNYAQGGTYASGTNYDSGSSGNYSGGNQGFSVAGGGGGSDNYVSGDAGANTSIASSGYDGSSGLGFSGDQFGSKKSTDTADASGGFGQDDPVEENFRDDDDETDDYANRKA</sequence>
<dbReference type="InterPro" id="IPR035979">
    <property type="entry name" value="RBD_domain_sf"/>
</dbReference>
<proteinExistence type="predicted"/>
<dbReference type="Gene3D" id="3.30.70.330">
    <property type="match status" value="1"/>
</dbReference>
<name>A0A2R6PU50_ACTCC</name>
<evidence type="ECO:0000256" key="2">
    <source>
        <dbReference type="PROSITE-ProRule" id="PRU00176"/>
    </source>
</evidence>
<evidence type="ECO:0000313" key="6">
    <source>
        <dbReference type="Proteomes" id="UP000241394"/>
    </source>
</evidence>
<dbReference type="PRINTS" id="PR01228">
    <property type="entry name" value="EGGSHELL"/>
</dbReference>
<dbReference type="InterPro" id="IPR000504">
    <property type="entry name" value="RRM_dom"/>
</dbReference>
<dbReference type="PROSITE" id="PS50102">
    <property type="entry name" value="RRM"/>
    <property type="match status" value="1"/>
</dbReference>
<evidence type="ECO:0000256" key="1">
    <source>
        <dbReference type="ARBA" id="ARBA00022884"/>
    </source>
</evidence>
<gene>
    <name evidence="5" type="ORF">CEY00_Acc26657</name>
</gene>
<dbReference type="InterPro" id="IPR048289">
    <property type="entry name" value="RRM2_NsCP33-like"/>
</dbReference>
<feature type="compositionally biased region" description="Acidic residues" evidence="3">
    <location>
        <begin position="289"/>
        <end position="304"/>
    </location>
</feature>
<dbReference type="GO" id="GO:0003723">
    <property type="term" value="F:RNA binding"/>
    <property type="evidence" value="ECO:0007669"/>
    <property type="project" value="UniProtKB-UniRule"/>
</dbReference>
<dbReference type="EMBL" id="NKQK01000023">
    <property type="protein sequence ID" value="PSR96605.1"/>
    <property type="molecule type" value="Genomic_DNA"/>
</dbReference>
<accession>A0A2R6PU50</accession>
<evidence type="ECO:0000256" key="3">
    <source>
        <dbReference type="SAM" id="MobiDB-lite"/>
    </source>
</evidence>
<evidence type="ECO:0000259" key="4">
    <source>
        <dbReference type="PROSITE" id="PS50102"/>
    </source>
</evidence>
<dbReference type="OrthoDB" id="272703at2759"/>
<organism evidence="5 6">
    <name type="scientific">Actinidia chinensis var. chinensis</name>
    <name type="common">Chinese soft-hair kiwi</name>
    <dbReference type="NCBI Taxonomy" id="1590841"/>
    <lineage>
        <taxon>Eukaryota</taxon>
        <taxon>Viridiplantae</taxon>
        <taxon>Streptophyta</taxon>
        <taxon>Embryophyta</taxon>
        <taxon>Tracheophyta</taxon>
        <taxon>Spermatophyta</taxon>
        <taxon>Magnoliopsida</taxon>
        <taxon>eudicotyledons</taxon>
        <taxon>Gunneridae</taxon>
        <taxon>Pentapetalae</taxon>
        <taxon>asterids</taxon>
        <taxon>Ericales</taxon>
        <taxon>Actinidiaceae</taxon>
        <taxon>Actinidia</taxon>
    </lineage>
</organism>
<dbReference type="PANTHER" id="PTHR48027">
    <property type="entry name" value="HETEROGENEOUS NUCLEAR RIBONUCLEOPROTEIN 87F-RELATED"/>
    <property type="match status" value="1"/>
</dbReference>
<dbReference type="SUPFAM" id="SSF54928">
    <property type="entry name" value="RNA-binding domain, RBD"/>
    <property type="match status" value="1"/>
</dbReference>
<evidence type="ECO:0000313" key="5">
    <source>
        <dbReference type="EMBL" id="PSR96605.1"/>
    </source>
</evidence>
<reference evidence="6" key="2">
    <citation type="journal article" date="2018" name="BMC Genomics">
        <title>A manually annotated Actinidia chinensis var. chinensis (kiwifruit) genome highlights the challenges associated with draft genomes and gene prediction in plants.</title>
        <authorList>
            <person name="Pilkington S.M."/>
            <person name="Crowhurst R."/>
            <person name="Hilario E."/>
            <person name="Nardozza S."/>
            <person name="Fraser L."/>
            <person name="Peng Y."/>
            <person name="Gunaseelan K."/>
            <person name="Simpson R."/>
            <person name="Tahir J."/>
            <person name="Deroles S.C."/>
            <person name="Templeton K."/>
            <person name="Luo Z."/>
            <person name="Davy M."/>
            <person name="Cheng C."/>
            <person name="McNeilage M."/>
            <person name="Scaglione D."/>
            <person name="Liu Y."/>
            <person name="Zhang Q."/>
            <person name="Datson P."/>
            <person name="De Silva N."/>
            <person name="Gardiner S.E."/>
            <person name="Bassett H."/>
            <person name="Chagne D."/>
            <person name="McCallum J."/>
            <person name="Dzierzon H."/>
            <person name="Deng C."/>
            <person name="Wang Y.Y."/>
            <person name="Barron L."/>
            <person name="Manako K."/>
            <person name="Bowen J."/>
            <person name="Foster T.M."/>
            <person name="Erridge Z.A."/>
            <person name="Tiffin H."/>
            <person name="Waite C.N."/>
            <person name="Davies K.M."/>
            <person name="Grierson E.P."/>
            <person name="Laing W.A."/>
            <person name="Kirk R."/>
            <person name="Chen X."/>
            <person name="Wood M."/>
            <person name="Montefiori M."/>
            <person name="Brummell D.A."/>
            <person name="Schwinn K.E."/>
            <person name="Catanach A."/>
            <person name="Fullerton C."/>
            <person name="Li D."/>
            <person name="Meiyalaghan S."/>
            <person name="Nieuwenhuizen N."/>
            <person name="Read N."/>
            <person name="Prakash R."/>
            <person name="Hunter D."/>
            <person name="Zhang H."/>
            <person name="McKenzie M."/>
            <person name="Knabel M."/>
            <person name="Harris A."/>
            <person name="Allan A.C."/>
            <person name="Gleave A."/>
            <person name="Chen A."/>
            <person name="Janssen B.J."/>
            <person name="Plunkett B."/>
            <person name="Ampomah-Dwamena C."/>
            <person name="Voogd C."/>
            <person name="Leif D."/>
            <person name="Lafferty D."/>
            <person name="Souleyre E.J.F."/>
            <person name="Varkonyi-Gasic E."/>
            <person name="Gambi F."/>
            <person name="Hanley J."/>
            <person name="Yao J.L."/>
            <person name="Cheung J."/>
            <person name="David K.M."/>
            <person name="Warren B."/>
            <person name="Marsh K."/>
            <person name="Snowden K.C."/>
            <person name="Lin-Wang K."/>
            <person name="Brian L."/>
            <person name="Martinez-Sanchez M."/>
            <person name="Wang M."/>
            <person name="Ileperuma N."/>
            <person name="Macnee N."/>
            <person name="Campin R."/>
            <person name="McAtee P."/>
            <person name="Drummond R.S.M."/>
            <person name="Espley R.V."/>
            <person name="Ireland H.S."/>
            <person name="Wu R."/>
            <person name="Atkinson R.G."/>
            <person name="Karunairetnam S."/>
            <person name="Bulley S."/>
            <person name="Chunkath S."/>
            <person name="Hanley Z."/>
            <person name="Storey R."/>
            <person name="Thrimawithana A.H."/>
            <person name="Thomson S."/>
            <person name="David C."/>
            <person name="Testolin R."/>
            <person name="Huang H."/>
            <person name="Hellens R.P."/>
            <person name="Schaffer R.J."/>
        </authorList>
    </citation>
    <scope>NUCLEOTIDE SEQUENCE [LARGE SCALE GENOMIC DNA]</scope>
    <source>
        <strain evidence="6">cv. Red5</strain>
    </source>
</reference>
<dbReference type="InterPro" id="IPR052462">
    <property type="entry name" value="SLIRP/GR-RBP-like"/>
</dbReference>
<dbReference type="Proteomes" id="UP000241394">
    <property type="component" value="Chromosome LG23"/>
</dbReference>
<keyword evidence="1 2" id="KW-0694">RNA-binding</keyword>
<feature type="compositionally biased region" description="Polar residues" evidence="3">
    <location>
        <begin position="248"/>
        <end position="258"/>
    </location>
</feature>
<feature type="region of interest" description="Disordered" evidence="3">
    <location>
        <begin position="230"/>
        <end position="310"/>
    </location>
</feature>
<feature type="domain" description="RRM" evidence="4">
    <location>
        <begin position="40"/>
        <end position="118"/>
    </location>
</feature>
<keyword evidence="6" id="KW-1185">Reference proteome</keyword>
<comment type="caution">
    <text evidence="5">The sequence shown here is derived from an EMBL/GenBank/DDBJ whole genome shotgun (WGS) entry which is preliminary data.</text>
</comment>
<dbReference type="CDD" id="cd21608">
    <property type="entry name" value="RRM2_NsCP33_like"/>
    <property type="match status" value="1"/>
</dbReference>
<dbReference type="AlphaFoldDB" id="A0A2R6PU50"/>
<dbReference type="OMA" id="WATDDMS"/>
<dbReference type="InterPro" id="IPR012677">
    <property type="entry name" value="Nucleotide-bd_a/b_plait_sf"/>
</dbReference>
<reference evidence="5 6" key="1">
    <citation type="submission" date="2017-07" db="EMBL/GenBank/DDBJ databases">
        <title>An improved, manually edited Actinidia chinensis var. chinensis (kiwifruit) genome highlights the challenges associated with draft genomes and gene prediction in plants.</title>
        <authorList>
            <person name="Pilkington S."/>
            <person name="Crowhurst R."/>
            <person name="Hilario E."/>
            <person name="Nardozza S."/>
            <person name="Fraser L."/>
            <person name="Peng Y."/>
            <person name="Gunaseelan K."/>
            <person name="Simpson R."/>
            <person name="Tahir J."/>
            <person name="Deroles S."/>
            <person name="Templeton K."/>
            <person name="Luo Z."/>
            <person name="Davy M."/>
            <person name="Cheng C."/>
            <person name="Mcneilage M."/>
            <person name="Scaglione D."/>
            <person name="Liu Y."/>
            <person name="Zhang Q."/>
            <person name="Datson P."/>
            <person name="De Silva N."/>
            <person name="Gardiner S."/>
            <person name="Bassett H."/>
            <person name="Chagne D."/>
            <person name="Mccallum J."/>
            <person name="Dzierzon H."/>
            <person name="Deng C."/>
            <person name="Wang Y.-Y."/>
            <person name="Barron N."/>
            <person name="Manako K."/>
            <person name="Bowen J."/>
            <person name="Foster T."/>
            <person name="Erridge Z."/>
            <person name="Tiffin H."/>
            <person name="Waite C."/>
            <person name="Davies K."/>
            <person name="Grierson E."/>
            <person name="Laing W."/>
            <person name="Kirk R."/>
            <person name="Chen X."/>
            <person name="Wood M."/>
            <person name="Montefiori M."/>
            <person name="Brummell D."/>
            <person name="Schwinn K."/>
            <person name="Catanach A."/>
            <person name="Fullerton C."/>
            <person name="Li D."/>
            <person name="Meiyalaghan S."/>
            <person name="Nieuwenhuizen N."/>
            <person name="Read N."/>
            <person name="Prakash R."/>
            <person name="Hunter D."/>
            <person name="Zhang H."/>
            <person name="Mckenzie M."/>
            <person name="Knabel M."/>
            <person name="Harris A."/>
            <person name="Allan A."/>
            <person name="Chen A."/>
            <person name="Janssen B."/>
            <person name="Plunkett B."/>
            <person name="Dwamena C."/>
            <person name="Voogd C."/>
            <person name="Leif D."/>
            <person name="Lafferty D."/>
            <person name="Souleyre E."/>
            <person name="Varkonyi-Gasic E."/>
            <person name="Gambi F."/>
            <person name="Hanley J."/>
            <person name="Yao J.-L."/>
            <person name="Cheung J."/>
            <person name="David K."/>
            <person name="Warren B."/>
            <person name="Marsh K."/>
            <person name="Snowden K."/>
            <person name="Lin-Wang K."/>
            <person name="Brian L."/>
            <person name="Martinez-Sanchez M."/>
            <person name="Wang M."/>
            <person name="Ileperuma N."/>
            <person name="Macnee N."/>
            <person name="Campin R."/>
            <person name="Mcatee P."/>
            <person name="Drummond R."/>
            <person name="Espley R."/>
            <person name="Ireland H."/>
            <person name="Wu R."/>
            <person name="Atkinson R."/>
            <person name="Karunairetnam S."/>
            <person name="Bulley S."/>
            <person name="Chunkath S."/>
            <person name="Hanley Z."/>
            <person name="Storey R."/>
            <person name="Thrimawithana A."/>
            <person name="Thomson S."/>
            <person name="David C."/>
            <person name="Testolin R."/>
        </authorList>
    </citation>
    <scope>NUCLEOTIDE SEQUENCE [LARGE SCALE GENOMIC DNA]</scope>
    <source>
        <strain evidence="6">cv. Red5</strain>
        <tissue evidence="5">Young leaf</tissue>
    </source>
</reference>
<dbReference type="Gramene" id="PSR96605">
    <property type="protein sequence ID" value="PSR96605"/>
    <property type="gene ID" value="CEY00_Acc26657"/>
</dbReference>
<dbReference type="FunFam" id="3.30.70.330:FF:000631">
    <property type="entry name" value="Glycine-rich RNA-binding protein 3, mitochondrial"/>
    <property type="match status" value="1"/>
</dbReference>
<dbReference type="InParanoid" id="A0A2R6PU50"/>
<protein>
    <submittedName>
        <fullName evidence="5">Glycine-rich RNA-binding protein</fullName>
    </submittedName>
</protein>
<dbReference type="SMART" id="SM00360">
    <property type="entry name" value="RRM"/>
    <property type="match status" value="1"/>
</dbReference>
<dbReference type="Pfam" id="PF00076">
    <property type="entry name" value="RRM_1"/>
    <property type="match status" value="1"/>
</dbReference>